<dbReference type="Proteomes" id="UP000192578">
    <property type="component" value="Unassembled WGS sequence"/>
</dbReference>
<comment type="caution">
    <text evidence="9">The sequence shown here is derived from an EMBL/GenBank/DDBJ whole genome shotgun (WGS) entry which is preliminary data.</text>
</comment>
<dbReference type="GO" id="GO:0005737">
    <property type="term" value="C:cytoplasm"/>
    <property type="evidence" value="ECO:0007669"/>
    <property type="project" value="TreeGrafter"/>
</dbReference>
<keyword evidence="3 7" id="KW-0479">Metal-binding</keyword>
<evidence type="ECO:0000256" key="3">
    <source>
        <dbReference type="ARBA" id="ARBA00022723"/>
    </source>
</evidence>
<dbReference type="InterPro" id="IPR001128">
    <property type="entry name" value="Cyt_P450"/>
</dbReference>
<dbReference type="InterPro" id="IPR017972">
    <property type="entry name" value="Cyt_P450_CS"/>
</dbReference>
<dbReference type="InterPro" id="IPR036396">
    <property type="entry name" value="Cyt_P450_sf"/>
</dbReference>
<proteinExistence type="inferred from homology"/>
<dbReference type="AlphaFoldDB" id="A0A1W0X6P7"/>
<keyword evidence="10" id="KW-1185">Reference proteome</keyword>
<dbReference type="PANTHER" id="PTHR24300">
    <property type="entry name" value="CYTOCHROME P450 508A4-RELATED"/>
    <property type="match status" value="1"/>
</dbReference>
<dbReference type="GO" id="GO:0005506">
    <property type="term" value="F:iron ion binding"/>
    <property type="evidence" value="ECO:0007669"/>
    <property type="project" value="InterPro"/>
</dbReference>
<keyword evidence="5 7" id="KW-0408">Iron</keyword>
<feature type="binding site" description="axial binding residue" evidence="7">
    <location>
        <position position="439"/>
    </location>
    <ligand>
        <name>heme</name>
        <dbReference type="ChEBI" id="CHEBI:30413"/>
    </ligand>
    <ligandPart>
        <name>Fe</name>
        <dbReference type="ChEBI" id="CHEBI:18248"/>
    </ligandPart>
</feature>
<organism evidence="9 10">
    <name type="scientific">Hypsibius exemplaris</name>
    <name type="common">Freshwater tardigrade</name>
    <dbReference type="NCBI Taxonomy" id="2072580"/>
    <lineage>
        <taxon>Eukaryota</taxon>
        <taxon>Metazoa</taxon>
        <taxon>Ecdysozoa</taxon>
        <taxon>Tardigrada</taxon>
        <taxon>Eutardigrada</taxon>
        <taxon>Parachela</taxon>
        <taxon>Hypsibioidea</taxon>
        <taxon>Hypsibiidae</taxon>
        <taxon>Hypsibius</taxon>
    </lineage>
</organism>
<dbReference type="GO" id="GO:0006082">
    <property type="term" value="P:organic acid metabolic process"/>
    <property type="evidence" value="ECO:0007669"/>
    <property type="project" value="TreeGrafter"/>
</dbReference>
<keyword evidence="7 8" id="KW-0349">Heme</keyword>
<evidence type="ECO:0000256" key="7">
    <source>
        <dbReference type="PIRSR" id="PIRSR602401-1"/>
    </source>
</evidence>
<dbReference type="SUPFAM" id="SSF48264">
    <property type="entry name" value="Cytochrome P450"/>
    <property type="match status" value="1"/>
</dbReference>
<dbReference type="InterPro" id="IPR050182">
    <property type="entry name" value="Cytochrome_P450_fam2"/>
</dbReference>
<dbReference type="PROSITE" id="PS00086">
    <property type="entry name" value="CYTOCHROME_P450"/>
    <property type="match status" value="1"/>
</dbReference>
<name>A0A1W0X6P7_HYPEX</name>
<keyword evidence="4 8" id="KW-0560">Oxidoreductase</keyword>
<accession>A0A1W0X6P7</accession>
<reference evidence="10" key="1">
    <citation type="submission" date="2017-01" db="EMBL/GenBank/DDBJ databases">
        <title>Comparative genomics of anhydrobiosis in the tardigrade Hypsibius dujardini.</title>
        <authorList>
            <person name="Yoshida Y."/>
            <person name="Koutsovoulos G."/>
            <person name="Laetsch D."/>
            <person name="Stevens L."/>
            <person name="Kumar S."/>
            <person name="Horikawa D."/>
            <person name="Ishino K."/>
            <person name="Komine S."/>
            <person name="Tomita M."/>
            <person name="Blaxter M."/>
            <person name="Arakawa K."/>
        </authorList>
    </citation>
    <scope>NUCLEOTIDE SEQUENCE [LARGE SCALE GENOMIC DNA]</scope>
    <source>
        <strain evidence="10">Z151</strain>
    </source>
</reference>
<dbReference type="InterPro" id="IPR002401">
    <property type="entry name" value="Cyt_P450_E_grp-I"/>
</dbReference>
<evidence type="ECO:0000256" key="5">
    <source>
        <dbReference type="ARBA" id="ARBA00023004"/>
    </source>
</evidence>
<dbReference type="GO" id="GO:0016712">
    <property type="term" value="F:oxidoreductase activity, acting on paired donors, with incorporation or reduction of molecular oxygen, reduced flavin or flavoprotein as one donor, and incorporation of one atom of oxygen"/>
    <property type="evidence" value="ECO:0007669"/>
    <property type="project" value="TreeGrafter"/>
</dbReference>
<comment type="cofactor">
    <cofactor evidence="1 7">
        <name>heme</name>
        <dbReference type="ChEBI" id="CHEBI:30413"/>
    </cofactor>
</comment>
<dbReference type="GO" id="GO:0006805">
    <property type="term" value="P:xenobiotic metabolic process"/>
    <property type="evidence" value="ECO:0007669"/>
    <property type="project" value="TreeGrafter"/>
</dbReference>
<sequence length="494" mass="55856">MDWLSVLPALVALAVAFYLWSRTSRPKNFPPGPQVVPFVGNILSLGRTPHLTIARWKAQYGDVLSVYDGRKPMVILSDFHTVKKVFADEAVTGRDDQSSIVIDASTQKDYGLVFSQGELWKVHRRFALSTLRDLGMGKNWMEDAIVYEVEEICRFLKQTNQKPTNPKVQLTNSISNVICALIFGRRFSLTDPKFSRLTSLIVESLEGFGWDSAAQAFPILLWFPNPVRRRILKARANIRTMTAFFQEQVDDHAGVDKQEGVQDYLFAYQAEKEKQEGTNQSKKSLFDDPQLLASLSDLFGAGTETTSTTTLWAFIFMVENPEVMRKVQEEIDGAVGRDKVLRNSDRALLPYTEAVILEVQRCASLVPLGIPHRTNQDITVDGYTLPRGTLVIANLFSIHNDPRYWKNPEQFDPMRFLDADRKLIRPDGFAPFSIGKRACLGEALAKMELFLFIANLLRCFTLKVPPGHIVSRENYATSIVLSPTPFELIFVPRT</sequence>
<evidence type="ECO:0000313" key="10">
    <source>
        <dbReference type="Proteomes" id="UP000192578"/>
    </source>
</evidence>
<evidence type="ECO:0000313" key="9">
    <source>
        <dbReference type="EMBL" id="OQV23040.1"/>
    </source>
</evidence>
<evidence type="ECO:0000256" key="1">
    <source>
        <dbReference type="ARBA" id="ARBA00001971"/>
    </source>
</evidence>
<evidence type="ECO:0000256" key="8">
    <source>
        <dbReference type="RuleBase" id="RU000461"/>
    </source>
</evidence>
<dbReference type="Gene3D" id="1.10.630.10">
    <property type="entry name" value="Cytochrome P450"/>
    <property type="match status" value="1"/>
</dbReference>
<dbReference type="PRINTS" id="PR00463">
    <property type="entry name" value="EP450I"/>
</dbReference>
<evidence type="ECO:0000256" key="4">
    <source>
        <dbReference type="ARBA" id="ARBA00023002"/>
    </source>
</evidence>
<dbReference type="PRINTS" id="PR00385">
    <property type="entry name" value="P450"/>
</dbReference>
<gene>
    <name evidence="9" type="ORF">BV898_03088</name>
</gene>
<dbReference type="PANTHER" id="PTHR24300:SF403">
    <property type="entry name" value="CYTOCHROME P450 306A1"/>
    <property type="match status" value="1"/>
</dbReference>
<evidence type="ECO:0000256" key="6">
    <source>
        <dbReference type="ARBA" id="ARBA00023033"/>
    </source>
</evidence>
<comment type="similarity">
    <text evidence="2 8">Belongs to the cytochrome P450 family.</text>
</comment>
<dbReference type="FunFam" id="1.10.630.10:FF:000036">
    <property type="entry name" value="CYtochrome P450 family"/>
    <property type="match status" value="1"/>
</dbReference>
<evidence type="ECO:0000256" key="2">
    <source>
        <dbReference type="ARBA" id="ARBA00010617"/>
    </source>
</evidence>
<keyword evidence="6 8" id="KW-0503">Monooxygenase</keyword>
<dbReference type="GO" id="GO:0008395">
    <property type="term" value="F:steroid hydroxylase activity"/>
    <property type="evidence" value="ECO:0007669"/>
    <property type="project" value="TreeGrafter"/>
</dbReference>
<dbReference type="Pfam" id="PF00067">
    <property type="entry name" value="p450"/>
    <property type="match status" value="1"/>
</dbReference>
<dbReference type="OrthoDB" id="1844152at2759"/>
<protein>
    <submittedName>
        <fullName evidence="9">Cytochrome P450 2U1</fullName>
    </submittedName>
</protein>
<dbReference type="GO" id="GO:0020037">
    <property type="term" value="F:heme binding"/>
    <property type="evidence" value="ECO:0007669"/>
    <property type="project" value="InterPro"/>
</dbReference>
<dbReference type="EMBL" id="MTYJ01000014">
    <property type="protein sequence ID" value="OQV23040.1"/>
    <property type="molecule type" value="Genomic_DNA"/>
</dbReference>